<evidence type="ECO:0000313" key="2">
    <source>
        <dbReference type="Proteomes" id="UP000683428"/>
    </source>
</evidence>
<dbReference type="CDD" id="cd00657">
    <property type="entry name" value="Ferritin_like"/>
    <property type="match status" value="1"/>
</dbReference>
<accession>A0A975SNR2</accession>
<keyword evidence="2" id="KW-1185">Reference proteome</keyword>
<dbReference type="InterPro" id="IPR011197">
    <property type="entry name" value="UCP012318"/>
</dbReference>
<dbReference type="PIRSF" id="PIRSF012318">
    <property type="entry name" value="UCP012318"/>
    <property type="match status" value="1"/>
</dbReference>
<organism evidence="1 2">
    <name type="scientific">Azospira inquinata</name>
    <dbReference type="NCBI Taxonomy" id="2785627"/>
    <lineage>
        <taxon>Bacteria</taxon>
        <taxon>Pseudomonadati</taxon>
        <taxon>Pseudomonadota</taxon>
        <taxon>Betaproteobacteria</taxon>
        <taxon>Rhodocyclales</taxon>
        <taxon>Rhodocyclaceae</taxon>
        <taxon>Azospira</taxon>
    </lineage>
</organism>
<proteinExistence type="predicted"/>
<reference evidence="1" key="1">
    <citation type="submission" date="2020-11" db="EMBL/GenBank/DDBJ databases">
        <title>Azospira inquinata sp. nov.</title>
        <authorList>
            <person name="Moe W.M."/>
            <person name="Mikes M.C."/>
        </authorList>
    </citation>
    <scope>NUCLEOTIDE SEQUENCE</scope>
    <source>
        <strain evidence="1">Azo-3</strain>
    </source>
</reference>
<evidence type="ECO:0000313" key="1">
    <source>
        <dbReference type="EMBL" id="QWT49753.1"/>
    </source>
</evidence>
<dbReference type="Pfam" id="PF04305">
    <property type="entry name" value="DUF455"/>
    <property type="match status" value="1"/>
</dbReference>
<dbReference type="KEGG" id="aiq:Azoinq_03830"/>
<name>A0A975SNR2_9RHOO</name>
<dbReference type="Proteomes" id="UP000683428">
    <property type="component" value="Chromosome"/>
</dbReference>
<gene>
    <name evidence="1" type="ORF">Azoinq_03830</name>
</gene>
<dbReference type="EMBL" id="CP064782">
    <property type="protein sequence ID" value="QWT49753.1"/>
    <property type="molecule type" value="Genomic_DNA"/>
</dbReference>
<dbReference type="AlphaFoldDB" id="A0A975SNR2"/>
<dbReference type="PANTHER" id="PTHR42782">
    <property type="entry name" value="SI:CH73-314G15.3"/>
    <property type="match status" value="1"/>
</dbReference>
<dbReference type="PANTHER" id="PTHR42782:SF4">
    <property type="entry name" value="DUF455 DOMAIN-CONTAINING PROTEIN"/>
    <property type="match status" value="1"/>
</dbReference>
<dbReference type="InterPro" id="IPR007402">
    <property type="entry name" value="DUF455"/>
</dbReference>
<protein>
    <submittedName>
        <fullName evidence="1">Ferritin-like domain-containing protein</fullName>
    </submittedName>
</protein>
<dbReference type="RefSeq" id="WP_216125747.1">
    <property type="nucleotide sequence ID" value="NZ_CP064782.1"/>
</dbReference>
<sequence length="256" mass="28125">MLRSLALAILETAPIGEKVAAARALDDRLAVVPESVLVPRTTLPGREERPILVPPAQVPRRGLHTREGRGALLHALAHIEFNAIDLALDAVWRFPGLPEDFYRDWARVAKEEAGHFTLINDHLASLGYTYGDFPAHRGLWDMAEKTADDPLARMALVPCTMEAHGLDVSPAIRDKLVQAGDPAAGPILDVILRDEVGHVGAGLRWYRYLCDQRGLVPEDAYEPLSRAYGAPRRRGPYNLAARRQAGFGEEELAALP</sequence>